<keyword evidence="10 11" id="KW-0325">Glycoprotein</keyword>
<dbReference type="PRINTS" id="PR02050">
    <property type="entry name" value="B14GALTRFASE"/>
</dbReference>
<dbReference type="SUPFAM" id="SSF53448">
    <property type="entry name" value="Nucleotide-diphospho-sugar transferases"/>
    <property type="match status" value="1"/>
</dbReference>
<evidence type="ECO:0000256" key="3">
    <source>
        <dbReference type="ARBA" id="ARBA00005735"/>
    </source>
</evidence>
<name>A0AAD7YY03_MYTSE</name>
<comment type="cofactor">
    <cofactor evidence="11">
        <name>Mn(2+)</name>
        <dbReference type="ChEBI" id="CHEBI:29035"/>
    </cofactor>
</comment>
<evidence type="ECO:0000256" key="8">
    <source>
        <dbReference type="ARBA" id="ARBA00022989"/>
    </source>
</evidence>
<evidence type="ECO:0000256" key="10">
    <source>
        <dbReference type="ARBA" id="ARBA00023180"/>
    </source>
</evidence>
<dbReference type="EMBL" id="JARGEI010000006">
    <property type="protein sequence ID" value="KAJ8730434.1"/>
    <property type="molecule type" value="Genomic_DNA"/>
</dbReference>
<keyword evidence="4 11" id="KW-0328">Glycosyltransferase</keyword>
<evidence type="ECO:0000256" key="11">
    <source>
        <dbReference type="RuleBase" id="RU368121"/>
    </source>
</evidence>
<dbReference type="InterPro" id="IPR003859">
    <property type="entry name" value="Galactosyl_T"/>
</dbReference>
<feature type="domain" description="Galactosyltransferase N-terminal" evidence="13">
    <location>
        <begin position="108"/>
        <end position="206"/>
    </location>
</feature>
<keyword evidence="11" id="KW-0479">Metal-binding</keyword>
<dbReference type="GO" id="GO:0005975">
    <property type="term" value="P:carbohydrate metabolic process"/>
    <property type="evidence" value="ECO:0007669"/>
    <property type="project" value="InterPro"/>
</dbReference>
<dbReference type="AlphaFoldDB" id="A0AAD7YY03"/>
<dbReference type="GO" id="GO:0005794">
    <property type="term" value="C:Golgi apparatus"/>
    <property type="evidence" value="ECO:0007669"/>
    <property type="project" value="TreeGrafter"/>
</dbReference>
<accession>A0AAD7YY03</accession>
<evidence type="ECO:0000256" key="5">
    <source>
        <dbReference type="ARBA" id="ARBA00022679"/>
    </source>
</evidence>
<comment type="caution">
    <text evidence="14">The sequence shown here is derived from an EMBL/GenBank/DDBJ whole genome shotgun (WGS) entry which is preliminary data.</text>
</comment>
<evidence type="ECO:0000256" key="6">
    <source>
        <dbReference type="ARBA" id="ARBA00022692"/>
    </source>
</evidence>
<evidence type="ECO:0000256" key="4">
    <source>
        <dbReference type="ARBA" id="ARBA00022676"/>
    </source>
</evidence>
<comment type="subcellular location">
    <subcellularLocation>
        <location evidence="1 11">Membrane</location>
        <topology evidence="1 11">Single-pass type II membrane protein</topology>
    </subcellularLocation>
</comment>
<dbReference type="PANTHER" id="PTHR19300">
    <property type="entry name" value="BETA-1,4-GALACTOSYLTRANSFERASE"/>
    <property type="match status" value="1"/>
</dbReference>
<comment type="pathway">
    <text evidence="2 11">Protein modification; protein glycosylation.</text>
</comment>
<proteinExistence type="inferred from homology"/>
<dbReference type="Proteomes" id="UP001231518">
    <property type="component" value="Chromosome 9"/>
</dbReference>
<dbReference type="GO" id="GO:0008378">
    <property type="term" value="F:galactosyltransferase activity"/>
    <property type="evidence" value="ECO:0007669"/>
    <property type="project" value="TreeGrafter"/>
</dbReference>
<dbReference type="InterPro" id="IPR027995">
    <property type="entry name" value="Galactosyl_T_N"/>
</dbReference>
<feature type="transmembrane region" description="Helical" evidence="11">
    <location>
        <begin position="20"/>
        <end position="41"/>
    </location>
</feature>
<keyword evidence="15" id="KW-1185">Reference proteome</keyword>
<keyword evidence="11" id="KW-0464">Manganese</keyword>
<gene>
    <name evidence="14" type="ORF">PYW07_017472</name>
</gene>
<evidence type="ECO:0000256" key="2">
    <source>
        <dbReference type="ARBA" id="ARBA00004922"/>
    </source>
</evidence>
<dbReference type="Pfam" id="PF13733">
    <property type="entry name" value="Glyco_transf_7N"/>
    <property type="match status" value="1"/>
</dbReference>
<comment type="similarity">
    <text evidence="3 11">Belongs to the glycosyltransferase 7 family.</text>
</comment>
<dbReference type="GO" id="GO:0006688">
    <property type="term" value="P:glycosphingolipid biosynthetic process"/>
    <property type="evidence" value="ECO:0007669"/>
    <property type="project" value="TreeGrafter"/>
</dbReference>
<dbReference type="PANTHER" id="PTHR19300:SF48">
    <property type="entry name" value="BETA-1,4-N-ACETYLGALACTOSAMINYLTRANSFERASE"/>
    <property type="match status" value="1"/>
</dbReference>
<comment type="function">
    <text evidence="11">Catalyzes the transfer of galactose onto proteins or lipids.</text>
</comment>
<evidence type="ECO:0000259" key="13">
    <source>
        <dbReference type="Pfam" id="PF13733"/>
    </source>
</evidence>
<dbReference type="InterPro" id="IPR027791">
    <property type="entry name" value="Galactosyl_T_C"/>
</dbReference>
<dbReference type="GO" id="GO:0016020">
    <property type="term" value="C:membrane"/>
    <property type="evidence" value="ECO:0007669"/>
    <property type="project" value="UniProtKB-SubCell"/>
</dbReference>
<evidence type="ECO:0000313" key="14">
    <source>
        <dbReference type="EMBL" id="KAJ8730434.1"/>
    </source>
</evidence>
<protein>
    <recommendedName>
        <fullName evidence="11">Beta-1,4-N-acetylgalactosaminyltransferase</fullName>
        <ecNumber evidence="11">2.4.1.-</ecNumber>
    </recommendedName>
    <alternativeName>
        <fullName evidence="11">Beta-4-GalNAcT</fullName>
    </alternativeName>
</protein>
<dbReference type="EC" id="2.4.1.-" evidence="11"/>
<evidence type="ECO:0000259" key="12">
    <source>
        <dbReference type="Pfam" id="PF02709"/>
    </source>
</evidence>
<evidence type="ECO:0000256" key="9">
    <source>
        <dbReference type="ARBA" id="ARBA00023136"/>
    </source>
</evidence>
<keyword evidence="9 11" id="KW-0472">Membrane</keyword>
<dbReference type="Pfam" id="PF02709">
    <property type="entry name" value="Glyco_transf_7C"/>
    <property type="match status" value="1"/>
</dbReference>
<keyword evidence="8 11" id="KW-1133">Transmembrane helix</keyword>
<dbReference type="Gene3D" id="3.90.550.10">
    <property type="entry name" value="Spore Coat Polysaccharide Biosynthesis Protein SpsA, Chain A"/>
    <property type="match status" value="1"/>
</dbReference>
<evidence type="ECO:0000313" key="15">
    <source>
        <dbReference type="Proteomes" id="UP001231518"/>
    </source>
</evidence>
<keyword evidence="7 11" id="KW-0735">Signal-anchor</keyword>
<evidence type="ECO:0000256" key="1">
    <source>
        <dbReference type="ARBA" id="ARBA00004606"/>
    </source>
</evidence>
<dbReference type="GO" id="GO:0046872">
    <property type="term" value="F:metal ion binding"/>
    <property type="evidence" value="ECO:0007669"/>
    <property type="project" value="UniProtKB-UniRule"/>
</dbReference>
<organism evidence="14 15">
    <name type="scientific">Mythimna separata</name>
    <name type="common">Oriental armyworm</name>
    <name type="synonym">Pseudaletia separata</name>
    <dbReference type="NCBI Taxonomy" id="271217"/>
    <lineage>
        <taxon>Eukaryota</taxon>
        <taxon>Metazoa</taxon>
        <taxon>Ecdysozoa</taxon>
        <taxon>Arthropoda</taxon>
        <taxon>Hexapoda</taxon>
        <taxon>Insecta</taxon>
        <taxon>Pterygota</taxon>
        <taxon>Neoptera</taxon>
        <taxon>Endopterygota</taxon>
        <taxon>Lepidoptera</taxon>
        <taxon>Glossata</taxon>
        <taxon>Ditrysia</taxon>
        <taxon>Noctuoidea</taxon>
        <taxon>Noctuidae</taxon>
        <taxon>Noctuinae</taxon>
        <taxon>Hadenini</taxon>
        <taxon>Mythimna</taxon>
    </lineage>
</organism>
<sequence length="348" mass="40940">MLNAIKKTNITRRSLLKVRIPLRVIPFILIIVTYNLVPHFLKIYMRYNFPHLPVELLETELYKQRSPKLVLHKHKPDCKYDEVLKNTRYLSPSDVPKEIVNFSEKGIFRGDYVPQHCNPIFSVAIIVIYRDRKKQLDLFLPYMHNFLRKQNIHYRIYLVEQQGKNPFNRGLLLNVGARQAIEDQFPCLILHDVDLLPLDAANLYACASAPRHMSASIDKFEYLLPYDYLTGGVLAIRAEDFVTVNGYSNKFEGWGGEDDNLFFRLKMHKIKIIRFPYRMSRYTMMWHRPERPNSARYFTLRENRQHAGVNARDGLNSLQHVRTRVVSAPLVKHVRVLLRCDTCQSIRA</sequence>
<reference evidence="14" key="1">
    <citation type="submission" date="2023-03" db="EMBL/GenBank/DDBJ databases">
        <title>Chromosome-level genomes of two armyworms, Mythimna separata and Mythimna loreyi, provide insights into the biosynthesis and reception of sex pheromones.</title>
        <authorList>
            <person name="Zhao H."/>
        </authorList>
    </citation>
    <scope>NUCLEOTIDE SEQUENCE</scope>
    <source>
        <strain evidence="14">BeijingLab</strain>
        <tissue evidence="14">Pupa</tissue>
    </source>
</reference>
<dbReference type="GO" id="GO:0033842">
    <property type="term" value="F:N-acetyl-beta-glucosaminyl-derivative 4-beta-N-acetylgalactosaminyltransferase activity"/>
    <property type="evidence" value="ECO:0007669"/>
    <property type="project" value="TreeGrafter"/>
</dbReference>
<evidence type="ECO:0000256" key="7">
    <source>
        <dbReference type="ARBA" id="ARBA00022968"/>
    </source>
</evidence>
<feature type="domain" description="Galactosyltransferase C-terminal" evidence="12">
    <location>
        <begin position="211"/>
        <end position="287"/>
    </location>
</feature>
<dbReference type="InterPro" id="IPR029044">
    <property type="entry name" value="Nucleotide-diphossugar_trans"/>
</dbReference>
<keyword evidence="5 11" id="KW-0808">Transferase</keyword>
<keyword evidence="6 11" id="KW-0812">Transmembrane</keyword>